<gene>
    <name evidence="7" type="ORF">DEF24_24175</name>
</gene>
<feature type="domain" description="Acyl-CoA dehydrogenase C-terminal" evidence="6">
    <location>
        <begin position="244"/>
        <end position="376"/>
    </location>
</feature>
<proteinExistence type="inferred from homology"/>
<keyword evidence="1" id="KW-0285">Flavoprotein</keyword>
<dbReference type="GO" id="GO:0003995">
    <property type="term" value="F:acyl-CoA dehydrogenase activity"/>
    <property type="evidence" value="ECO:0007669"/>
    <property type="project" value="TreeGrafter"/>
</dbReference>
<evidence type="ECO:0000313" key="7">
    <source>
        <dbReference type="EMBL" id="RCV50482.1"/>
    </source>
</evidence>
<keyword evidence="2" id="KW-0560">Oxidoreductase</keyword>
<dbReference type="Gene3D" id="1.20.140.10">
    <property type="entry name" value="Butyryl-CoA Dehydrogenase, subunit A, domain 3"/>
    <property type="match status" value="1"/>
</dbReference>
<dbReference type="InterPro" id="IPR046373">
    <property type="entry name" value="Acyl-CoA_Oxase/DH_mid-dom_sf"/>
</dbReference>
<dbReference type="PANTHER" id="PTHR48083:SF19">
    <property type="entry name" value="FLAVIN-DEPENDENT MONOOXYGENASE, OXYGENASE SUBUNIT HSAA"/>
    <property type="match status" value="1"/>
</dbReference>
<evidence type="ECO:0000259" key="5">
    <source>
        <dbReference type="Pfam" id="PF02771"/>
    </source>
</evidence>
<evidence type="ECO:0000256" key="3">
    <source>
        <dbReference type="ARBA" id="ARBA00049661"/>
    </source>
</evidence>
<dbReference type="Gene3D" id="2.40.110.10">
    <property type="entry name" value="Butyryl-CoA Dehydrogenase, subunit A, domain 2"/>
    <property type="match status" value="1"/>
</dbReference>
<dbReference type="InterPro" id="IPR009100">
    <property type="entry name" value="AcylCoA_DH/oxidase_NM_dom_sf"/>
</dbReference>
<comment type="caution">
    <text evidence="7">The sequence shown here is derived from an EMBL/GenBank/DDBJ whole genome shotgun (WGS) entry which is preliminary data.</text>
</comment>
<dbReference type="SUPFAM" id="SSF56645">
    <property type="entry name" value="Acyl-CoA dehydrogenase NM domain-like"/>
    <property type="match status" value="1"/>
</dbReference>
<accession>A0A368SZ92</accession>
<dbReference type="SUPFAM" id="SSF47203">
    <property type="entry name" value="Acyl-CoA dehydrogenase C-terminal domain-like"/>
    <property type="match status" value="1"/>
</dbReference>
<evidence type="ECO:0000256" key="1">
    <source>
        <dbReference type="ARBA" id="ARBA00022630"/>
    </source>
</evidence>
<dbReference type="OrthoDB" id="571684at2"/>
<evidence type="ECO:0000259" key="4">
    <source>
        <dbReference type="Pfam" id="PF02770"/>
    </source>
</evidence>
<dbReference type="PIRSF" id="PIRSF016578">
    <property type="entry name" value="HsaA"/>
    <property type="match status" value="1"/>
</dbReference>
<evidence type="ECO:0000259" key="6">
    <source>
        <dbReference type="Pfam" id="PF08028"/>
    </source>
</evidence>
<dbReference type="InterPro" id="IPR023922">
    <property type="entry name" value="S04_starv_induced_SfnB"/>
</dbReference>
<dbReference type="InterPro" id="IPR037069">
    <property type="entry name" value="AcylCoA_DH/ox_N_sf"/>
</dbReference>
<dbReference type="InterPro" id="IPR013786">
    <property type="entry name" value="AcylCoA_DH/ox_N"/>
</dbReference>
<feature type="domain" description="Acyl-CoA oxidase/dehydrogenase middle" evidence="4">
    <location>
        <begin position="130"/>
        <end position="217"/>
    </location>
</feature>
<dbReference type="RefSeq" id="WP_114400573.1">
    <property type="nucleotide sequence ID" value="NZ_QEIM01000247.1"/>
</dbReference>
<dbReference type="GO" id="GO:0005737">
    <property type="term" value="C:cytoplasm"/>
    <property type="evidence" value="ECO:0007669"/>
    <property type="project" value="TreeGrafter"/>
</dbReference>
<dbReference type="AlphaFoldDB" id="A0A368SZ92"/>
<dbReference type="InterPro" id="IPR036250">
    <property type="entry name" value="AcylCo_DH-like_C"/>
</dbReference>
<dbReference type="Pfam" id="PF02771">
    <property type="entry name" value="Acyl-CoA_dh_N"/>
    <property type="match status" value="1"/>
</dbReference>
<dbReference type="InterPro" id="IPR006091">
    <property type="entry name" value="Acyl-CoA_Oxase/DH_mid-dom"/>
</dbReference>
<keyword evidence="8" id="KW-1185">Reference proteome</keyword>
<sequence>MSVRHAAHVITSDDEALRVAAALAPRLAGDADARDAERRPPRRELAELAASGLLGITVPHPLGGADVRAATAAEVLRLLGTADLSLAQIPQPHFAFLNALRLQGSAAARERVFRDVLDGALVGNAQSERGGRHAQDHRTRLERTGGGWLLNGVKYYATGALFARWIAVAAPAAVPGEPRPQAHVAFVRADDPGVRVVDDWDGMGQRTTASGTVELTGVRVAEPFVVPHYRTFREPTTYGAFAQLLHAAIDVGAARAALSRAAEFVRTTTRPWFESGGERAEDDPLLVQRFGELEIQVRAAEALLAGAADRVDAARAVPDDARTAEASIAVAAARVAGGAAAVDLGNALFEVAGTRAAADRLNLHRHWRDARTHTLHDPPRWKVQHIGRHSLRREAPPRHGLL</sequence>
<dbReference type="InterPro" id="IPR050741">
    <property type="entry name" value="Acyl-CoA_dehydrogenase"/>
</dbReference>
<dbReference type="GO" id="GO:0016712">
    <property type="term" value="F:oxidoreductase activity, acting on paired donors, with incorporation or reduction of molecular oxygen, reduced flavin or flavoprotein as one donor, and incorporation of one atom of oxygen"/>
    <property type="evidence" value="ECO:0007669"/>
    <property type="project" value="TreeGrafter"/>
</dbReference>
<evidence type="ECO:0000313" key="8">
    <source>
        <dbReference type="Proteomes" id="UP000253318"/>
    </source>
</evidence>
<dbReference type="EMBL" id="QEIN01000282">
    <property type="protein sequence ID" value="RCV50482.1"/>
    <property type="molecule type" value="Genomic_DNA"/>
</dbReference>
<dbReference type="Pfam" id="PF08028">
    <property type="entry name" value="Acyl-CoA_dh_2"/>
    <property type="match status" value="1"/>
</dbReference>
<protein>
    <submittedName>
        <fullName evidence="7">SfnB family sulfur acquisition oxidoreductase</fullName>
    </submittedName>
</protein>
<dbReference type="InterPro" id="IPR013107">
    <property type="entry name" value="Acyl-CoA_DH_C"/>
</dbReference>
<dbReference type="GO" id="GO:0050660">
    <property type="term" value="F:flavin adenine dinucleotide binding"/>
    <property type="evidence" value="ECO:0007669"/>
    <property type="project" value="InterPro"/>
</dbReference>
<dbReference type="NCBIfam" id="TIGR04022">
    <property type="entry name" value="sulfur_SfnB"/>
    <property type="match status" value="1"/>
</dbReference>
<feature type="domain" description="Acyl-CoA dehydrogenase/oxidase N-terminal" evidence="5">
    <location>
        <begin position="21"/>
        <end position="119"/>
    </location>
</feature>
<evidence type="ECO:0000256" key="2">
    <source>
        <dbReference type="ARBA" id="ARBA00023002"/>
    </source>
</evidence>
<dbReference type="Gene3D" id="1.10.540.10">
    <property type="entry name" value="Acyl-CoA dehydrogenase/oxidase, N-terminal domain"/>
    <property type="match status" value="1"/>
</dbReference>
<dbReference type="Pfam" id="PF02770">
    <property type="entry name" value="Acyl-CoA_dh_M"/>
    <property type="match status" value="1"/>
</dbReference>
<comment type="similarity">
    <text evidence="3">Belongs to the HpaH/HsaA monooxygenase family.</text>
</comment>
<dbReference type="PANTHER" id="PTHR48083">
    <property type="entry name" value="MEDIUM-CHAIN SPECIFIC ACYL-COA DEHYDROGENASE, MITOCHONDRIAL-RELATED"/>
    <property type="match status" value="1"/>
</dbReference>
<name>A0A368SZ92_9ACTN</name>
<reference evidence="7 8" key="1">
    <citation type="submission" date="2018-04" db="EMBL/GenBank/DDBJ databases">
        <title>Novel actinobacteria from marine sediment.</title>
        <authorList>
            <person name="Ng Z.Y."/>
            <person name="Tan G.Y.A."/>
        </authorList>
    </citation>
    <scope>NUCLEOTIDE SEQUENCE [LARGE SCALE GENOMIC DNA]</scope>
    <source>
        <strain evidence="7 8">TPS81</strain>
    </source>
</reference>
<organism evidence="7 8">
    <name type="scientific">Marinitenerispora sediminis</name>
    <dbReference type="NCBI Taxonomy" id="1931232"/>
    <lineage>
        <taxon>Bacteria</taxon>
        <taxon>Bacillati</taxon>
        <taxon>Actinomycetota</taxon>
        <taxon>Actinomycetes</taxon>
        <taxon>Streptosporangiales</taxon>
        <taxon>Nocardiopsidaceae</taxon>
        <taxon>Marinitenerispora</taxon>
    </lineage>
</organism>
<dbReference type="GO" id="GO:0033539">
    <property type="term" value="P:fatty acid beta-oxidation using acyl-CoA dehydrogenase"/>
    <property type="evidence" value="ECO:0007669"/>
    <property type="project" value="TreeGrafter"/>
</dbReference>
<dbReference type="Proteomes" id="UP000253318">
    <property type="component" value="Unassembled WGS sequence"/>
</dbReference>